<dbReference type="PANTHER" id="PTHR10584:SF166">
    <property type="entry name" value="RIBOKINASE"/>
    <property type="match status" value="1"/>
</dbReference>
<keyword evidence="2 13" id="KW-0963">Cytoplasm</keyword>
<feature type="domain" description="Carbohydrate kinase PfkB" evidence="14">
    <location>
        <begin position="4"/>
        <end position="294"/>
    </location>
</feature>
<dbReference type="HAMAP" id="MF_01987">
    <property type="entry name" value="Ribokinase"/>
    <property type="match status" value="1"/>
</dbReference>
<comment type="catalytic activity">
    <reaction evidence="11">
        <text>2-deoxy-D-ribose + ATP = 2-deoxy-D-ribose 5-phosphate + ADP + H(+)</text>
        <dbReference type="Rhea" id="RHEA:30871"/>
        <dbReference type="ChEBI" id="CHEBI:15378"/>
        <dbReference type="ChEBI" id="CHEBI:30616"/>
        <dbReference type="ChEBI" id="CHEBI:62877"/>
        <dbReference type="ChEBI" id="CHEBI:90761"/>
        <dbReference type="ChEBI" id="CHEBI:456216"/>
        <dbReference type="EC" id="2.7.1.229"/>
    </reaction>
    <physiologicalReaction direction="left-to-right" evidence="11">
        <dbReference type="Rhea" id="RHEA:30872"/>
    </physiologicalReaction>
</comment>
<feature type="binding site" evidence="13">
    <location>
        <position position="293"/>
    </location>
    <ligand>
        <name>K(+)</name>
        <dbReference type="ChEBI" id="CHEBI:29103"/>
    </ligand>
</feature>
<reference evidence="15 16" key="1">
    <citation type="submission" date="2014-03" db="EMBL/GenBank/DDBJ databases">
        <title>The draft genome sequence of Thioclava dalianensis DLFJ1-1.</title>
        <authorList>
            <person name="Lai Q."/>
            <person name="Shao Z."/>
        </authorList>
    </citation>
    <scope>NUCLEOTIDE SEQUENCE [LARGE SCALE GENOMIC DNA]</scope>
    <source>
        <strain evidence="15 16">DLFJ1-1</strain>
    </source>
</reference>
<feature type="binding site" evidence="13">
    <location>
        <position position="141"/>
    </location>
    <ligand>
        <name>substrate</name>
    </ligand>
</feature>
<dbReference type="PANTHER" id="PTHR10584">
    <property type="entry name" value="SUGAR KINASE"/>
    <property type="match status" value="1"/>
</dbReference>
<evidence type="ECO:0000256" key="3">
    <source>
        <dbReference type="ARBA" id="ARBA00022679"/>
    </source>
</evidence>
<dbReference type="eggNOG" id="COG0524">
    <property type="taxonomic scope" value="Bacteria"/>
</dbReference>
<comment type="cofactor">
    <cofactor evidence="13">
        <name>Mg(2+)</name>
        <dbReference type="ChEBI" id="CHEBI:18420"/>
    </cofactor>
</comment>
<comment type="similarity">
    <text evidence="1">Belongs to the carbohydrate kinase pfkB family.</text>
</comment>
<evidence type="ECO:0000256" key="9">
    <source>
        <dbReference type="ARBA" id="ARBA00022958"/>
    </source>
</evidence>
<dbReference type="GO" id="GO:0005524">
    <property type="term" value="F:ATP binding"/>
    <property type="evidence" value="ECO:0007669"/>
    <property type="project" value="UniProtKB-UniRule"/>
</dbReference>
<dbReference type="NCBIfam" id="TIGR02152">
    <property type="entry name" value="D_ribokin_bact"/>
    <property type="match status" value="1"/>
</dbReference>
<dbReference type="PRINTS" id="PR00990">
    <property type="entry name" value="RIBOKINASE"/>
</dbReference>
<sequence>MSDTIAVVGSNMMDLVTYIERMPARGETLAAPDFAMGFGGKGANQAVAAARLGSKVAMVTCVGDDGFGAQVRANLESNGIDTTHVRTVEGSASGVAPIFVEPDGENAILIVKGANAALAPSDVDGAAEMLRGASAILLQLEVDLATVYHAVAFGAREGITTILNPAPAHRDLDIAQLDGLDWFCPNESELALLTGLPTDTEADVTAAARHLIARGIRNVVVTLGGRGARRITADHVEEIAPVAVTPVDTTGAGDAFIGAFAHYLGAGHAPTEALTRAARYAALSITRRGTQTSYATAPEFAEFLSEHALD</sequence>
<dbReference type="GO" id="GO:0019303">
    <property type="term" value="P:D-ribose catabolic process"/>
    <property type="evidence" value="ECO:0007669"/>
    <property type="project" value="UniProtKB-UniPathway"/>
</dbReference>
<comment type="subunit">
    <text evidence="13">Homodimer.</text>
</comment>
<dbReference type="EMBL" id="JHEH01000008">
    <property type="protein sequence ID" value="KEP70024.1"/>
    <property type="molecule type" value="Genomic_DNA"/>
</dbReference>
<dbReference type="InterPro" id="IPR011877">
    <property type="entry name" value="Ribokinase"/>
</dbReference>
<evidence type="ECO:0000256" key="6">
    <source>
        <dbReference type="ARBA" id="ARBA00022777"/>
    </source>
</evidence>
<feature type="active site" description="Proton acceptor" evidence="13">
    <location>
        <position position="254"/>
    </location>
</feature>
<keyword evidence="7 13" id="KW-0067">ATP-binding</keyword>
<evidence type="ECO:0000259" key="14">
    <source>
        <dbReference type="Pfam" id="PF00294"/>
    </source>
</evidence>
<comment type="caution">
    <text evidence="13">Lacks conserved residue(s) required for the propagation of feature annotation.</text>
</comment>
<feature type="binding site" evidence="13">
    <location>
        <begin position="253"/>
        <end position="254"/>
    </location>
    <ligand>
        <name>ATP</name>
        <dbReference type="ChEBI" id="CHEBI:30616"/>
    </ligand>
</feature>
<evidence type="ECO:0000256" key="7">
    <source>
        <dbReference type="ARBA" id="ARBA00022840"/>
    </source>
</evidence>
<keyword evidence="3 13" id="KW-0808">Transferase</keyword>
<dbReference type="InterPro" id="IPR002173">
    <property type="entry name" value="Carboh/pur_kinase_PfkB_CS"/>
</dbReference>
<feature type="binding site" evidence="13">
    <location>
        <position position="250"/>
    </location>
    <ligand>
        <name>K(+)</name>
        <dbReference type="ChEBI" id="CHEBI:29103"/>
    </ligand>
</feature>
<dbReference type="InterPro" id="IPR002139">
    <property type="entry name" value="Ribo/fructo_kinase"/>
</dbReference>
<evidence type="ECO:0000256" key="11">
    <source>
        <dbReference type="ARBA" id="ARBA00051363"/>
    </source>
</evidence>
<keyword evidence="16" id="KW-1185">Reference proteome</keyword>
<dbReference type="OrthoDB" id="9775849at2"/>
<organism evidence="15 16">
    <name type="scientific">Thioclava dalianensis</name>
    <dbReference type="NCBI Taxonomy" id="1185766"/>
    <lineage>
        <taxon>Bacteria</taxon>
        <taxon>Pseudomonadati</taxon>
        <taxon>Pseudomonadota</taxon>
        <taxon>Alphaproteobacteria</taxon>
        <taxon>Rhodobacterales</taxon>
        <taxon>Paracoccaceae</taxon>
        <taxon>Thioclava</taxon>
    </lineage>
</organism>
<protein>
    <recommendedName>
        <fullName evidence="12 13">Deoxyribokinase</fullName>
        <shortName evidence="13">dRK</shortName>
        <ecNumber evidence="13">2.7.1.229</ecNumber>
    </recommendedName>
    <alternativeName>
        <fullName evidence="13">ATP:2-deoxy-D-ribose 5-phosphotransferase</fullName>
    </alternativeName>
</protein>
<keyword evidence="10 13" id="KW-0119">Carbohydrate metabolism</keyword>
<evidence type="ECO:0000256" key="12">
    <source>
        <dbReference type="ARBA" id="ARBA00071515"/>
    </source>
</evidence>
<evidence type="ECO:0000256" key="10">
    <source>
        <dbReference type="ARBA" id="ARBA00023277"/>
    </source>
</evidence>
<feature type="binding site" evidence="13">
    <location>
        <position position="186"/>
    </location>
    <ligand>
        <name>ATP</name>
        <dbReference type="ChEBI" id="CHEBI:30616"/>
    </ligand>
</feature>
<name>A0A074TEA7_9RHOB</name>
<evidence type="ECO:0000256" key="8">
    <source>
        <dbReference type="ARBA" id="ARBA00022842"/>
    </source>
</evidence>
<comment type="similarity">
    <text evidence="13">Belongs to the carbohydrate kinase PfkB family. Deoxyribokinase subfamily.</text>
</comment>
<dbReference type="GO" id="GO:0046872">
    <property type="term" value="F:metal ion binding"/>
    <property type="evidence" value="ECO:0007669"/>
    <property type="project" value="UniProtKB-KW"/>
</dbReference>
<feature type="binding site" evidence="13">
    <location>
        <begin position="40"/>
        <end position="44"/>
    </location>
    <ligand>
        <name>substrate</name>
    </ligand>
</feature>
<dbReference type="PROSITE" id="PS00584">
    <property type="entry name" value="PFKB_KINASES_2"/>
    <property type="match status" value="1"/>
</dbReference>
<dbReference type="AlphaFoldDB" id="A0A074TEA7"/>
<keyword evidence="5 13" id="KW-0547">Nucleotide-binding</keyword>
<dbReference type="GO" id="GO:0005829">
    <property type="term" value="C:cytosol"/>
    <property type="evidence" value="ECO:0007669"/>
    <property type="project" value="TreeGrafter"/>
</dbReference>
<feature type="site" description="Important for substrate specificity" evidence="13">
    <location>
        <position position="12"/>
    </location>
</feature>
<comment type="subcellular location">
    <subcellularLocation>
        <location evidence="13">Cytoplasm</location>
    </subcellularLocation>
</comment>
<feature type="binding site" evidence="13">
    <location>
        <begin position="222"/>
        <end position="227"/>
    </location>
    <ligand>
        <name>ATP</name>
        <dbReference type="ChEBI" id="CHEBI:30616"/>
    </ligand>
</feature>
<dbReference type="InterPro" id="IPR011611">
    <property type="entry name" value="PfkB_dom"/>
</dbReference>
<evidence type="ECO:0000313" key="15">
    <source>
        <dbReference type="EMBL" id="KEP70024.1"/>
    </source>
</evidence>
<feature type="binding site" evidence="13">
    <location>
        <begin position="12"/>
        <end position="14"/>
    </location>
    <ligand>
        <name>substrate</name>
    </ligand>
</feature>
<comment type="function">
    <text evidence="13">Catalyzes the ATP-dependent phosphorylation of 2-deoxy-D-ribose to 2-deoxy-D-ribose 5-phosphate (dRib-5P), allowing the use of deoxyribose as the sole carbon source.</text>
</comment>
<evidence type="ECO:0000256" key="4">
    <source>
        <dbReference type="ARBA" id="ARBA00022723"/>
    </source>
</evidence>
<evidence type="ECO:0000256" key="13">
    <source>
        <dbReference type="HAMAP-Rule" id="MF_01987"/>
    </source>
</evidence>
<keyword evidence="8 13" id="KW-0460">Magnesium</keyword>
<dbReference type="Pfam" id="PF00294">
    <property type="entry name" value="PfkB"/>
    <property type="match status" value="1"/>
</dbReference>
<accession>A0A074TEA7</accession>
<comment type="caution">
    <text evidence="15">The sequence shown here is derived from an EMBL/GenBank/DDBJ whole genome shotgun (WGS) entry which is preliminary data.</text>
</comment>
<feature type="binding site" evidence="13">
    <location>
        <position position="284"/>
    </location>
    <ligand>
        <name>K(+)</name>
        <dbReference type="ChEBI" id="CHEBI:29103"/>
    </ligand>
</feature>
<dbReference type="CDD" id="cd01174">
    <property type="entry name" value="ribokinase"/>
    <property type="match status" value="1"/>
</dbReference>
<feature type="binding site" evidence="13">
    <location>
        <position position="289"/>
    </location>
    <ligand>
        <name>K(+)</name>
        <dbReference type="ChEBI" id="CHEBI:29103"/>
    </ligand>
</feature>
<evidence type="ECO:0000256" key="1">
    <source>
        <dbReference type="ARBA" id="ARBA00005380"/>
    </source>
</evidence>
<proteinExistence type="inferred from homology"/>
<feature type="binding site" evidence="13">
    <location>
        <position position="248"/>
    </location>
    <ligand>
        <name>K(+)</name>
        <dbReference type="ChEBI" id="CHEBI:29103"/>
    </ligand>
</feature>
<dbReference type="Gene3D" id="3.40.1190.20">
    <property type="match status" value="1"/>
</dbReference>
<dbReference type="GO" id="GO:0004747">
    <property type="term" value="F:ribokinase activity"/>
    <property type="evidence" value="ECO:0007669"/>
    <property type="project" value="UniProtKB-UniRule"/>
</dbReference>
<keyword evidence="9 13" id="KW-0630">Potassium</keyword>
<evidence type="ECO:0000256" key="2">
    <source>
        <dbReference type="ARBA" id="ARBA00022490"/>
    </source>
</evidence>
<dbReference type="Proteomes" id="UP000027725">
    <property type="component" value="Unassembled WGS sequence"/>
</dbReference>
<dbReference type="SUPFAM" id="SSF53613">
    <property type="entry name" value="Ribokinase-like"/>
    <property type="match status" value="1"/>
</dbReference>
<feature type="binding site" evidence="13">
    <location>
        <position position="254"/>
    </location>
    <ligand>
        <name>substrate</name>
    </ligand>
</feature>
<dbReference type="UniPathway" id="UPA00916">
    <property type="reaction ID" value="UER00889"/>
</dbReference>
<keyword evidence="4 13" id="KW-0479">Metal-binding</keyword>
<dbReference type="EC" id="2.7.1.229" evidence="13"/>
<gene>
    <name evidence="13" type="primary">deoK</name>
    <name evidence="15" type="ORF">DL1_19770</name>
</gene>
<evidence type="ECO:0000256" key="5">
    <source>
        <dbReference type="ARBA" id="ARBA00022741"/>
    </source>
</evidence>
<evidence type="ECO:0000313" key="16">
    <source>
        <dbReference type="Proteomes" id="UP000027725"/>
    </source>
</evidence>
<feature type="binding site" evidence="13">
    <location>
        <position position="287"/>
    </location>
    <ligand>
        <name>K(+)</name>
        <dbReference type="ChEBI" id="CHEBI:29103"/>
    </ligand>
</feature>
<dbReference type="InterPro" id="IPR029056">
    <property type="entry name" value="Ribokinase-like"/>
</dbReference>
<dbReference type="RefSeq" id="WP_038064948.1">
    <property type="nucleotide sequence ID" value="NZ_FOVB01000006.1"/>
</dbReference>
<dbReference type="STRING" id="1185766.SAMN05216224_106218"/>
<keyword evidence="6 13" id="KW-0418">Kinase</keyword>
<dbReference type="FunFam" id="3.40.1190.20:FF:000010">
    <property type="entry name" value="Ribokinase"/>
    <property type="match status" value="1"/>
</dbReference>